<dbReference type="Proteomes" id="UP000814033">
    <property type="component" value="Unassembled WGS sequence"/>
</dbReference>
<name>A0ACB8RYS9_9AGAM</name>
<sequence>MHSPASSASLPSLTDASSSSDSLPDLAPAHAPNAHLAVLLDRRLWKPDADAPHCDTFLCSKPFSLLDRRHHCRKCGGVFCAACSSRTTPLLDTTALPFLNPPHGVALATYASPAAPLAPARVCDACFALIHALPSPRPKPIASASYPSPSHAPSRRSRPLARRSPSRTSASSHVDDNEDDADVSPDLRTYPLRRPSSVCKASGGGRWTPKPVVQPPVPGRKQEYEVLLEREEQEERERRLNPVVRDGEIMVRRVVC</sequence>
<protein>
    <submittedName>
        <fullName evidence="1">FYVE-domain-containing protein</fullName>
    </submittedName>
</protein>
<evidence type="ECO:0000313" key="2">
    <source>
        <dbReference type="Proteomes" id="UP000814033"/>
    </source>
</evidence>
<dbReference type="EMBL" id="MU275873">
    <property type="protein sequence ID" value="KAI0049434.1"/>
    <property type="molecule type" value="Genomic_DNA"/>
</dbReference>
<organism evidence="1 2">
    <name type="scientific">Auriscalpium vulgare</name>
    <dbReference type="NCBI Taxonomy" id="40419"/>
    <lineage>
        <taxon>Eukaryota</taxon>
        <taxon>Fungi</taxon>
        <taxon>Dikarya</taxon>
        <taxon>Basidiomycota</taxon>
        <taxon>Agaricomycotina</taxon>
        <taxon>Agaricomycetes</taxon>
        <taxon>Russulales</taxon>
        <taxon>Auriscalpiaceae</taxon>
        <taxon>Auriscalpium</taxon>
    </lineage>
</organism>
<evidence type="ECO:0000313" key="1">
    <source>
        <dbReference type="EMBL" id="KAI0049434.1"/>
    </source>
</evidence>
<comment type="caution">
    <text evidence="1">The sequence shown here is derived from an EMBL/GenBank/DDBJ whole genome shotgun (WGS) entry which is preliminary data.</text>
</comment>
<accession>A0ACB8RYS9</accession>
<proteinExistence type="predicted"/>
<gene>
    <name evidence="1" type="ORF">FA95DRAFT_1581774</name>
</gene>
<reference evidence="1" key="2">
    <citation type="journal article" date="2022" name="New Phytol.">
        <title>Evolutionary transition to the ectomycorrhizal habit in the genomes of a hyperdiverse lineage of mushroom-forming fungi.</title>
        <authorList>
            <person name="Looney B."/>
            <person name="Miyauchi S."/>
            <person name="Morin E."/>
            <person name="Drula E."/>
            <person name="Courty P.E."/>
            <person name="Kohler A."/>
            <person name="Kuo A."/>
            <person name="LaButti K."/>
            <person name="Pangilinan J."/>
            <person name="Lipzen A."/>
            <person name="Riley R."/>
            <person name="Andreopoulos W."/>
            <person name="He G."/>
            <person name="Johnson J."/>
            <person name="Nolan M."/>
            <person name="Tritt A."/>
            <person name="Barry K.W."/>
            <person name="Grigoriev I.V."/>
            <person name="Nagy L.G."/>
            <person name="Hibbett D."/>
            <person name="Henrissat B."/>
            <person name="Matheny P.B."/>
            <person name="Labbe J."/>
            <person name="Martin F.M."/>
        </authorList>
    </citation>
    <scope>NUCLEOTIDE SEQUENCE</scope>
    <source>
        <strain evidence="1">FP105234-sp</strain>
    </source>
</reference>
<keyword evidence="2" id="KW-1185">Reference proteome</keyword>
<reference evidence="1" key="1">
    <citation type="submission" date="2021-02" db="EMBL/GenBank/DDBJ databases">
        <authorList>
            <consortium name="DOE Joint Genome Institute"/>
            <person name="Ahrendt S."/>
            <person name="Looney B.P."/>
            <person name="Miyauchi S."/>
            <person name="Morin E."/>
            <person name="Drula E."/>
            <person name="Courty P.E."/>
            <person name="Chicoki N."/>
            <person name="Fauchery L."/>
            <person name="Kohler A."/>
            <person name="Kuo A."/>
            <person name="Labutti K."/>
            <person name="Pangilinan J."/>
            <person name="Lipzen A."/>
            <person name="Riley R."/>
            <person name="Andreopoulos W."/>
            <person name="He G."/>
            <person name="Johnson J."/>
            <person name="Barry K.W."/>
            <person name="Grigoriev I.V."/>
            <person name="Nagy L."/>
            <person name="Hibbett D."/>
            <person name="Henrissat B."/>
            <person name="Matheny P.B."/>
            <person name="Labbe J."/>
            <person name="Martin F."/>
        </authorList>
    </citation>
    <scope>NUCLEOTIDE SEQUENCE</scope>
    <source>
        <strain evidence="1">FP105234-sp</strain>
    </source>
</reference>